<evidence type="ECO:0000256" key="1">
    <source>
        <dbReference type="SAM" id="MobiDB-lite"/>
    </source>
</evidence>
<feature type="region of interest" description="Disordered" evidence="1">
    <location>
        <begin position="1"/>
        <end position="20"/>
    </location>
</feature>
<name>A0ABQ2M1H1_9ACTN</name>
<proteinExistence type="predicted"/>
<dbReference type="Proteomes" id="UP000656881">
    <property type="component" value="Unassembled WGS sequence"/>
</dbReference>
<accession>A0ABQ2M1H1</accession>
<organism evidence="2 3">
    <name type="scientific">Streptomyces lasiicapitis</name>
    <dbReference type="NCBI Taxonomy" id="1923961"/>
    <lineage>
        <taxon>Bacteria</taxon>
        <taxon>Bacillati</taxon>
        <taxon>Actinomycetota</taxon>
        <taxon>Actinomycetes</taxon>
        <taxon>Kitasatosporales</taxon>
        <taxon>Streptomycetaceae</taxon>
        <taxon>Streptomyces</taxon>
    </lineage>
</organism>
<gene>
    <name evidence="2" type="ORF">GCM10012286_34980</name>
</gene>
<evidence type="ECO:0000313" key="3">
    <source>
        <dbReference type="Proteomes" id="UP000656881"/>
    </source>
</evidence>
<feature type="compositionally biased region" description="Basic residues" evidence="1">
    <location>
        <begin position="212"/>
        <end position="221"/>
    </location>
</feature>
<sequence>MGRATQLPAHTGCGSSRGPAAPDTAVIGGLRDNHALYDARSGHRWDLYVAGYYAYGEREYDPQGIPLHVDVGDEPTGWDYRYAQANWWFSPREFVGPASAVASAHADCLARVPMLRGRRTPWKYSGHPELVNVWVSGRTPDWESLIAREVGEQGPSALSAIVESHAGWPTIRCRASTSRAPARGRRRRRCAPTRCAGGCPGRSRAPPEERCRRGRRSSSRR</sequence>
<protein>
    <submittedName>
        <fullName evidence="2">Uncharacterized protein</fullName>
    </submittedName>
</protein>
<dbReference type="EMBL" id="BMNG01000007">
    <property type="protein sequence ID" value="GGO45748.1"/>
    <property type="molecule type" value="Genomic_DNA"/>
</dbReference>
<evidence type="ECO:0000313" key="2">
    <source>
        <dbReference type="EMBL" id="GGO45748.1"/>
    </source>
</evidence>
<comment type="caution">
    <text evidence="2">The sequence shown here is derived from an EMBL/GenBank/DDBJ whole genome shotgun (WGS) entry which is preliminary data.</text>
</comment>
<keyword evidence="3" id="KW-1185">Reference proteome</keyword>
<feature type="compositionally biased region" description="Basic residues" evidence="1">
    <location>
        <begin position="182"/>
        <end position="191"/>
    </location>
</feature>
<reference evidence="3" key="1">
    <citation type="journal article" date="2019" name="Int. J. Syst. Evol. Microbiol.">
        <title>The Global Catalogue of Microorganisms (GCM) 10K type strain sequencing project: providing services to taxonomists for standard genome sequencing and annotation.</title>
        <authorList>
            <consortium name="The Broad Institute Genomics Platform"/>
            <consortium name="The Broad Institute Genome Sequencing Center for Infectious Disease"/>
            <person name="Wu L."/>
            <person name="Ma J."/>
        </authorList>
    </citation>
    <scope>NUCLEOTIDE SEQUENCE [LARGE SCALE GENOMIC DNA]</scope>
    <source>
        <strain evidence="3">CGMCC 4.7349</strain>
    </source>
</reference>
<feature type="region of interest" description="Disordered" evidence="1">
    <location>
        <begin position="177"/>
        <end position="221"/>
    </location>
</feature>